<evidence type="ECO:0000313" key="3">
    <source>
        <dbReference type="Proteomes" id="UP000184476"/>
    </source>
</evidence>
<dbReference type="AlphaFoldDB" id="A0A1M4XTV4"/>
<keyword evidence="1" id="KW-1133">Transmembrane helix</keyword>
<feature type="transmembrane region" description="Helical" evidence="1">
    <location>
        <begin position="69"/>
        <end position="89"/>
    </location>
</feature>
<keyword evidence="1" id="KW-0812">Transmembrane</keyword>
<feature type="transmembrane region" description="Helical" evidence="1">
    <location>
        <begin position="34"/>
        <end position="57"/>
    </location>
</feature>
<dbReference type="RefSeq" id="WP_073154785.1">
    <property type="nucleotide sequence ID" value="NZ_FQVL01000005.1"/>
</dbReference>
<proteinExistence type="predicted"/>
<reference evidence="2 3" key="1">
    <citation type="submission" date="2016-11" db="EMBL/GenBank/DDBJ databases">
        <authorList>
            <person name="Jaros S."/>
            <person name="Januszkiewicz K."/>
            <person name="Wedrychowicz H."/>
        </authorList>
    </citation>
    <scope>NUCLEOTIDE SEQUENCE [LARGE SCALE GENOMIC DNA]</scope>
    <source>
        <strain evidence="2 3">DSM 44666</strain>
    </source>
</reference>
<keyword evidence="1" id="KW-0472">Membrane</keyword>
<gene>
    <name evidence="2" type="ORF">SAMN05444392_105178</name>
</gene>
<protein>
    <recommendedName>
        <fullName evidence="4">TcpE family protein</fullName>
    </recommendedName>
</protein>
<evidence type="ECO:0008006" key="4">
    <source>
        <dbReference type="Google" id="ProtNLM"/>
    </source>
</evidence>
<evidence type="ECO:0000256" key="1">
    <source>
        <dbReference type="SAM" id="Phobius"/>
    </source>
</evidence>
<sequence length="135" mass="15950">MAKQEYESDMQPLQIRSYNNAFDLQFLGESAKSFIIDWLSLTLAIELVMLLLGYIPIVQTFYQWLWDQQFYIVQYVIFPVAAPFAIIKLTKRDGVGFWRWIIILTMEKLSRDRFTPFDEGNVLEQVQANLRGEED</sequence>
<evidence type="ECO:0000313" key="2">
    <source>
        <dbReference type="EMBL" id="SHE96875.1"/>
    </source>
</evidence>
<dbReference type="OrthoDB" id="9982592at2"/>
<organism evidence="2 3">
    <name type="scientific">Seinonella peptonophila</name>
    <dbReference type="NCBI Taxonomy" id="112248"/>
    <lineage>
        <taxon>Bacteria</taxon>
        <taxon>Bacillati</taxon>
        <taxon>Bacillota</taxon>
        <taxon>Bacilli</taxon>
        <taxon>Bacillales</taxon>
        <taxon>Thermoactinomycetaceae</taxon>
        <taxon>Seinonella</taxon>
    </lineage>
</organism>
<dbReference type="STRING" id="112248.SAMN05444392_105178"/>
<name>A0A1M4XTV4_9BACL</name>
<dbReference type="EMBL" id="FQVL01000005">
    <property type="protein sequence ID" value="SHE96875.1"/>
    <property type="molecule type" value="Genomic_DNA"/>
</dbReference>
<accession>A0A1M4XTV4</accession>
<dbReference type="Proteomes" id="UP000184476">
    <property type="component" value="Unassembled WGS sequence"/>
</dbReference>
<keyword evidence="3" id="KW-1185">Reference proteome</keyword>